<dbReference type="EMBL" id="BGPR01000008">
    <property type="protein sequence ID" value="GBL75711.1"/>
    <property type="molecule type" value="Genomic_DNA"/>
</dbReference>
<dbReference type="Proteomes" id="UP000499080">
    <property type="component" value="Unassembled WGS sequence"/>
</dbReference>
<comment type="caution">
    <text evidence="1">The sequence shown here is derived from an EMBL/GenBank/DDBJ whole genome shotgun (WGS) entry which is preliminary data.</text>
</comment>
<reference evidence="1 2" key="1">
    <citation type="journal article" date="2019" name="Sci. Rep.">
        <title>Orb-weaving spider Araneus ventricosus genome elucidates the spidroin gene catalogue.</title>
        <authorList>
            <person name="Kono N."/>
            <person name="Nakamura H."/>
            <person name="Ohtoshi R."/>
            <person name="Moran D.A.P."/>
            <person name="Shinohara A."/>
            <person name="Yoshida Y."/>
            <person name="Fujiwara M."/>
            <person name="Mori M."/>
            <person name="Tomita M."/>
            <person name="Arakawa K."/>
        </authorList>
    </citation>
    <scope>NUCLEOTIDE SEQUENCE [LARGE SCALE GENOMIC DNA]</scope>
</reference>
<evidence type="ECO:0000313" key="2">
    <source>
        <dbReference type="Proteomes" id="UP000499080"/>
    </source>
</evidence>
<proteinExistence type="predicted"/>
<keyword evidence="2" id="KW-1185">Reference proteome</keyword>
<protein>
    <submittedName>
        <fullName evidence="1">Uncharacterized protein</fullName>
    </submittedName>
</protein>
<sequence length="125" mass="13546">MAFLVKAQMVDLQTLAVESGLGIIPSAGIFELRRSIQLSANYEEVILKDILKISPRAVVVNIEAAIGIYSGNHNCSEVRSMKNSEEKNAQSTESKCEAIDISGILTDENGATRERPHVAIGNFSL</sequence>
<gene>
    <name evidence="1" type="ORF">AVEN_155016_1</name>
</gene>
<name>A0A4Y2A793_ARAVE</name>
<organism evidence="1 2">
    <name type="scientific">Araneus ventricosus</name>
    <name type="common">Orbweaver spider</name>
    <name type="synonym">Epeira ventricosa</name>
    <dbReference type="NCBI Taxonomy" id="182803"/>
    <lineage>
        <taxon>Eukaryota</taxon>
        <taxon>Metazoa</taxon>
        <taxon>Ecdysozoa</taxon>
        <taxon>Arthropoda</taxon>
        <taxon>Chelicerata</taxon>
        <taxon>Arachnida</taxon>
        <taxon>Araneae</taxon>
        <taxon>Araneomorphae</taxon>
        <taxon>Entelegynae</taxon>
        <taxon>Araneoidea</taxon>
        <taxon>Araneidae</taxon>
        <taxon>Araneus</taxon>
    </lineage>
</organism>
<evidence type="ECO:0000313" key="1">
    <source>
        <dbReference type="EMBL" id="GBL75711.1"/>
    </source>
</evidence>
<dbReference type="AlphaFoldDB" id="A0A4Y2A793"/>
<accession>A0A4Y2A793</accession>